<dbReference type="RefSeq" id="WP_007079487.1">
    <property type="nucleotide sequence ID" value="NZ_CM001024.1"/>
</dbReference>
<gene>
    <name evidence="4" type="ORF">HMPREF0063_12648</name>
</gene>
<feature type="transmembrane region" description="Helical" evidence="2">
    <location>
        <begin position="170"/>
        <end position="191"/>
    </location>
</feature>
<sequence>MAVALALLSAVAYGVSDFLGGVFSRRVSVWQVAVVGQSSSTVCVLVLTLFVDGEPVARDFGFAALAGLATGLGTAFLYRGLSRGRMGVVAPVSAIGTALVPLAVGLVQGDRPELLAALGVALAFPAIWLIAKETAGFEDDRAGFVDGVLAGVGFGGLFALLGQVPEEAGLAPLALTQACSIVSVVLIAVTLRQRWVPRDRRAWWAVLMGPLGATATAAFLAATYSGLLSVTSVIASLYPASTVLLATLVLKERIHAVQGVGLAFAALAVTCVALA</sequence>
<keyword evidence="5" id="KW-1185">Reference proteome</keyword>
<dbReference type="AlphaFoldDB" id="E2SF39"/>
<protein>
    <submittedName>
        <fullName evidence="4">Membrane protein</fullName>
    </submittedName>
</protein>
<feature type="transmembrane region" description="Helical" evidence="2">
    <location>
        <begin position="230"/>
        <end position="250"/>
    </location>
</feature>
<dbReference type="EMBL" id="ACLF03000011">
    <property type="protein sequence ID" value="EFQ82124.1"/>
    <property type="molecule type" value="Genomic_DNA"/>
</dbReference>
<keyword evidence="2" id="KW-1133">Transmembrane helix</keyword>
<evidence type="ECO:0000256" key="2">
    <source>
        <dbReference type="SAM" id="Phobius"/>
    </source>
</evidence>
<dbReference type="InterPro" id="IPR000620">
    <property type="entry name" value="EamA_dom"/>
</dbReference>
<accession>E2SF39</accession>
<proteinExistence type="inferred from homology"/>
<feature type="transmembrane region" description="Helical" evidence="2">
    <location>
        <begin position="60"/>
        <end position="81"/>
    </location>
</feature>
<comment type="caution">
    <text evidence="4">The sequence shown here is derived from an EMBL/GenBank/DDBJ whole genome shotgun (WGS) entry which is preliminary data.</text>
</comment>
<dbReference type="Proteomes" id="UP000003111">
    <property type="component" value="Unassembled WGS sequence"/>
</dbReference>
<feature type="domain" description="EamA" evidence="3">
    <location>
        <begin position="2"/>
        <end position="130"/>
    </location>
</feature>
<dbReference type="Pfam" id="PF00892">
    <property type="entry name" value="EamA"/>
    <property type="match status" value="2"/>
</dbReference>
<evidence type="ECO:0000259" key="3">
    <source>
        <dbReference type="Pfam" id="PF00892"/>
    </source>
</evidence>
<feature type="transmembrane region" description="Helical" evidence="2">
    <location>
        <begin position="203"/>
        <end position="224"/>
    </location>
</feature>
<dbReference type="OrthoDB" id="68076at2"/>
<dbReference type="eggNOG" id="COG0697">
    <property type="taxonomic scope" value="Bacteria"/>
</dbReference>
<evidence type="ECO:0000313" key="4">
    <source>
        <dbReference type="EMBL" id="EFQ82124.1"/>
    </source>
</evidence>
<name>E2SF39_9ACTN</name>
<reference evidence="4" key="1">
    <citation type="submission" date="2010-08" db="EMBL/GenBank/DDBJ databases">
        <authorList>
            <person name="Muzny D."/>
            <person name="Qin X."/>
            <person name="Buhay C."/>
            <person name="Dugan-Rocha S."/>
            <person name="Ding Y."/>
            <person name="Chen G."/>
            <person name="Hawes A."/>
            <person name="Holder M."/>
            <person name="Jhangiani S."/>
            <person name="Johnson A."/>
            <person name="Khan Z."/>
            <person name="Li Z."/>
            <person name="Liu W."/>
            <person name="Liu X."/>
            <person name="Perez L."/>
            <person name="Shen H."/>
            <person name="Wang Q."/>
            <person name="Watt J."/>
            <person name="Xi L."/>
            <person name="Xin Y."/>
            <person name="Zhou J."/>
            <person name="Deng J."/>
            <person name="Jiang H."/>
            <person name="Liu Y."/>
            <person name="Qu J."/>
            <person name="Song X.-Z."/>
            <person name="Zhang L."/>
            <person name="Villasana D."/>
            <person name="Johnson A."/>
            <person name="Liu J."/>
            <person name="Liyanage D."/>
            <person name="Lorensuhewa L."/>
            <person name="Robinson T."/>
            <person name="Song A."/>
            <person name="Song B.-B."/>
            <person name="Dinh H."/>
            <person name="Thornton R."/>
            <person name="Coyle M."/>
            <person name="Francisco L."/>
            <person name="Jackson L."/>
            <person name="Javaid M."/>
            <person name="Korchina V."/>
            <person name="Kovar C."/>
            <person name="Mata R."/>
            <person name="Mathew T."/>
            <person name="Ngo R."/>
            <person name="Nguyen L."/>
            <person name="Nguyen N."/>
            <person name="Okwuonu G."/>
            <person name="Ongeri F."/>
            <person name="Pham C."/>
            <person name="Simmons D."/>
            <person name="Wilczek-Boney K."/>
            <person name="Hale W."/>
            <person name="Jakkamsetti A."/>
            <person name="Pham P."/>
            <person name="Ruth R."/>
            <person name="San Lucas F."/>
            <person name="Warren J."/>
            <person name="Zhang J."/>
            <person name="Zhao Z."/>
            <person name="Zhou C."/>
            <person name="Zhu D."/>
            <person name="Lee S."/>
            <person name="Bess C."/>
            <person name="Blankenburg K."/>
            <person name="Forbes L."/>
            <person name="Fu Q."/>
            <person name="Gubbala S."/>
            <person name="Hirani K."/>
            <person name="Jayaseelan J.C."/>
            <person name="Lara F."/>
            <person name="Munidasa M."/>
            <person name="Palculict T."/>
            <person name="Patil S."/>
            <person name="Pu L.-L."/>
            <person name="Saada N."/>
            <person name="Tang L."/>
            <person name="Weissenberger G."/>
            <person name="Zhu Y."/>
            <person name="Hemphill L."/>
            <person name="Shang Y."/>
            <person name="Youmans B."/>
            <person name="Ayvaz T."/>
            <person name="Ross M."/>
            <person name="Santibanez J."/>
            <person name="Aqrawi P."/>
            <person name="Gross S."/>
            <person name="Joshi V."/>
            <person name="Fowler G."/>
            <person name="Nazareth L."/>
            <person name="Reid J."/>
            <person name="Worley K."/>
            <person name="Petrosino J."/>
            <person name="Highlander S."/>
            <person name="Gibbs R."/>
        </authorList>
    </citation>
    <scope>NUCLEOTIDE SEQUENCE [LARGE SCALE GENOMIC DNA]</scope>
    <source>
        <strain evidence="4">DSM 15272</strain>
    </source>
</reference>
<evidence type="ECO:0000256" key="1">
    <source>
        <dbReference type="ARBA" id="ARBA00007362"/>
    </source>
</evidence>
<comment type="similarity">
    <text evidence="1">Belongs to the EamA transporter family.</text>
</comment>
<feature type="domain" description="EamA" evidence="3">
    <location>
        <begin position="148"/>
        <end position="272"/>
    </location>
</feature>
<organism evidence="4 5">
    <name type="scientific">Aeromicrobium marinum DSM 15272</name>
    <dbReference type="NCBI Taxonomy" id="585531"/>
    <lineage>
        <taxon>Bacteria</taxon>
        <taxon>Bacillati</taxon>
        <taxon>Actinomycetota</taxon>
        <taxon>Actinomycetes</taxon>
        <taxon>Propionibacteriales</taxon>
        <taxon>Nocardioidaceae</taxon>
        <taxon>Aeromicrobium</taxon>
    </lineage>
</organism>
<feature type="transmembrane region" description="Helical" evidence="2">
    <location>
        <begin position="114"/>
        <end position="131"/>
    </location>
</feature>
<dbReference type="GO" id="GO:0016020">
    <property type="term" value="C:membrane"/>
    <property type="evidence" value="ECO:0007669"/>
    <property type="project" value="InterPro"/>
</dbReference>
<keyword evidence="2" id="KW-0472">Membrane</keyword>
<keyword evidence="2" id="KW-0812">Transmembrane</keyword>
<dbReference type="STRING" id="585531.HMPREF0063_12648"/>
<dbReference type="InterPro" id="IPR037185">
    <property type="entry name" value="EmrE-like"/>
</dbReference>
<evidence type="ECO:0000313" key="5">
    <source>
        <dbReference type="Proteomes" id="UP000003111"/>
    </source>
</evidence>
<dbReference type="SUPFAM" id="SSF103481">
    <property type="entry name" value="Multidrug resistance efflux transporter EmrE"/>
    <property type="match status" value="2"/>
</dbReference>
<feature type="transmembrane region" description="Helical" evidence="2">
    <location>
        <begin position="88"/>
        <end position="108"/>
    </location>
</feature>
<feature type="transmembrane region" description="Helical" evidence="2">
    <location>
        <begin position="143"/>
        <end position="164"/>
    </location>
</feature>
<dbReference type="HOGENOM" id="CLU_082109_0_0_11"/>